<keyword evidence="14 17" id="KW-0326">Glycosidase</keyword>
<evidence type="ECO:0000256" key="3">
    <source>
        <dbReference type="ARBA" id="ARBA00009792"/>
    </source>
</evidence>
<dbReference type="EC" id="3.2.1.-" evidence="17"/>
<comment type="subunit">
    <text evidence="4">Homodimer; disulfide-linked.</text>
</comment>
<dbReference type="Pfam" id="PF07748">
    <property type="entry name" value="Glyco_hydro_38C"/>
    <property type="match status" value="1"/>
</dbReference>
<keyword evidence="21" id="KW-1185">Reference proteome</keyword>
<feature type="domain" description="Glycoside hydrolase family 38 central" evidence="19">
    <location>
        <begin position="486"/>
        <end position="568"/>
    </location>
</feature>
<evidence type="ECO:0000256" key="18">
    <source>
        <dbReference type="SAM" id="Phobius"/>
    </source>
</evidence>
<keyword evidence="5 18" id="KW-0812">Transmembrane</keyword>
<dbReference type="InterPro" id="IPR028995">
    <property type="entry name" value="Glyco_hydro_57/38_cen_sf"/>
</dbReference>
<dbReference type="Proteomes" id="UP000752696">
    <property type="component" value="Unassembled WGS sequence"/>
</dbReference>
<gene>
    <name evidence="20" type="ORF">MHI_LOCUS129591</name>
</gene>
<dbReference type="GO" id="GO:0006013">
    <property type="term" value="P:mannose metabolic process"/>
    <property type="evidence" value="ECO:0007669"/>
    <property type="project" value="InterPro"/>
</dbReference>
<sequence length="1156" mass="133033">MRTRKILAFLSAGLILACCIMMYLIMDLTIFPPGQGSKLSVKDNQWLHFENRLTKLEKDFNKHHEVMNALKEVAEVKHLVRRAYSINRPNHSISSSSSHLGKILKCNFNIQKVPEVDIQMLEVYRQLEFDNVDGGVWKQGWDITYDEKQWHPNRKLKVFVVPHSHNDPGWLSTFEKYYAFQTQNILNTMVMKLAEDRRRKFIWAEISFFQLWWEDQSKITRNLVKRLIHDGQLEIVTGGWVMPDESVSHWMSQLTQLTEGHQWLKYNLDYTPKSSWAIDPFGLSPTMPYLLKKAGLENILIQRVHYSVKKRLARRKQLEFRWRQLWDNDGSTEIFTHVMPFYSYDIPHTCGPDPKICCQFDFYRLQNFGLSCPWKIAPRAITKSNVAERAALLLDQYRKKAQLFKTDVVLAPLGDDFRYTHFTEWDAQYKNYQKLFDYMNQNQKLNVQIKFGTLSDYFDAIREKHNLNEFPTLSGDFFTYSDRDDHYWSGYYTSRPFHKRLDRVLLSLLRASEILTSIAWTKGNDNLVEGTLAQRLSKARMWHSLFQHHDGITGTSRDEVVIDYAKKMIMALNNSAHVLQQSTVHLLKTPQESSVNVDAVYISLDESRLRHTSVGDKHVIILRDESPLKKVILYNSIPRQRTKVQTLVVSTPFVKVTDRMGQPVQCQLSPIWIGPAALTVARYELSFLVTVPGFGITTYIIHALPKSTFPPYVILLFKLLNIYFHKLLLFIVCREVHVANITVFNTDINLPKIPGFNQIQMVPNAQEFSITQRPELSASFGKSGLLKALRVSNTTVPVHLEFVKYGTRGTGKDKSGAYLFLPDKSEPDSIYIDNKCIIHLITGPIVSKVFVEFAHVRHTCILYNSPGSDGLGLHIHNEINISETQNYELAMRLSTDIASGDQFYTDLNGLNMIKRQRFPKLPMQGNYYPMAASTYIEDKRFRLTVVTAQPLGVSSMASGQIEIMQDRRLLQDDNRGLGQGITDNLLTNHIFMFVLEKKKSFCTASTPPNHPSGVLSLYGHLTSEELLHPIIAMHPHNSLPFNLNAHFSPLRYDFPADLSVVSFRVFPIPEGAGKGIGMVLHQAALDMCWNDNSYLRYFNVSESVEVDLTKFLNYIDDWVISKAPLTFHNVGPSLKSPIVNLCPHQILPVLFHKIQS</sequence>
<evidence type="ECO:0000256" key="10">
    <source>
        <dbReference type="ARBA" id="ARBA00022989"/>
    </source>
</evidence>
<dbReference type="Gene3D" id="2.60.40.1180">
    <property type="entry name" value="Golgi alpha-mannosidase II"/>
    <property type="match status" value="1"/>
</dbReference>
<comment type="caution">
    <text evidence="20">The sequence shown here is derived from an EMBL/GenBank/DDBJ whole genome shotgun (WGS) entry which is preliminary data.</text>
</comment>
<dbReference type="SUPFAM" id="SSF88688">
    <property type="entry name" value="Families 57/38 glycoside transferase middle domain"/>
    <property type="match status" value="1"/>
</dbReference>
<evidence type="ECO:0000256" key="8">
    <source>
        <dbReference type="ARBA" id="ARBA00022833"/>
    </source>
</evidence>
<dbReference type="Gene3D" id="3.20.110.10">
    <property type="entry name" value="Glycoside hydrolase 38, N terminal domain"/>
    <property type="match status" value="1"/>
</dbReference>
<accession>A0A6V7GYE7</accession>
<proteinExistence type="inferred from homology"/>
<dbReference type="AlphaFoldDB" id="A0A6V7GYE7"/>
<keyword evidence="9" id="KW-0735">Signal-anchor</keyword>
<comment type="function">
    <text evidence="15">Catalyzes the first committed step in the biosynthesis of complex N-glycans. It controls conversion of high mannose to complex N-glycans; the final hydrolytic step in the N-glycan maturation pathway.</text>
</comment>
<dbReference type="PANTHER" id="PTHR11607:SF3">
    <property type="entry name" value="LYSOSOMAL ALPHA-MANNOSIDASE"/>
    <property type="match status" value="1"/>
</dbReference>
<keyword evidence="10 18" id="KW-1133">Transmembrane helix</keyword>
<dbReference type="EMBL" id="CAJDYZ010002542">
    <property type="protein sequence ID" value="CAD1469495.1"/>
    <property type="molecule type" value="Genomic_DNA"/>
</dbReference>
<evidence type="ECO:0000259" key="19">
    <source>
        <dbReference type="SMART" id="SM00872"/>
    </source>
</evidence>
<dbReference type="PANTHER" id="PTHR11607">
    <property type="entry name" value="ALPHA-MANNOSIDASE"/>
    <property type="match status" value="1"/>
</dbReference>
<evidence type="ECO:0000256" key="7">
    <source>
        <dbReference type="ARBA" id="ARBA00022801"/>
    </source>
</evidence>
<dbReference type="Gene3D" id="2.70.98.30">
    <property type="entry name" value="Golgi alpha-mannosidase II, domain 4"/>
    <property type="match status" value="1"/>
</dbReference>
<dbReference type="SUPFAM" id="SSF88713">
    <property type="entry name" value="Glycoside hydrolase/deacetylase"/>
    <property type="match status" value="1"/>
</dbReference>
<dbReference type="CDD" id="cd10809">
    <property type="entry name" value="GH38N_AMII_GMII_SfManIII_like"/>
    <property type="match status" value="1"/>
</dbReference>
<dbReference type="SUPFAM" id="SSF74650">
    <property type="entry name" value="Galactose mutarotase-like"/>
    <property type="match status" value="1"/>
</dbReference>
<feature type="transmembrane region" description="Helical" evidence="18">
    <location>
        <begin position="7"/>
        <end position="26"/>
    </location>
</feature>
<evidence type="ECO:0000256" key="16">
    <source>
        <dbReference type="ARBA" id="ARBA00093232"/>
    </source>
</evidence>
<dbReference type="Gene3D" id="1.20.1270.50">
    <property type="entry name" value="Glycoside hydrolase family 38, central domain"/>
    <property type="match status" value="1"/>
</dbReference>
<keyword evidence="8 17" id="KW-0862">Zinc</keyword>
<dbReference type="InterPro" id="IPR011682">
    <property type="entry name" value="Glyco_hydro_38_C"/>
</dbReference>
<dbReference type="FunFam" id="3.20.110.10:FF:000003">
    <property type="entry name" value="Alpha-mannosidase"/>
    <property type="match status" value="1"/>
</dbReference>
<evidence type="ECO:0000256" key="6">
    <source>
        <dbReference type="ARBA" id="ARBA00022723"/>
    </source>
</evidence>
<name>A0A6V7GYE7_9HYME</name>
<comment type="similarity">
    <text evidence="3 17">Belongs to the glycosyl hydrolase 38 family.</text>
</comment>
<keyword evidence="6 17" id="KW-0479">Metal-binding</keyword>
<dbReference type="InterPro" id="IPR015341">
    <property type="entry name" value="Glyco_hydro_38_cen"/>
</dbReference>
<dbReference type="InterPro" id="IPR000602">
    <property type="entry name" value="Glyco_hydro_38_N"/>
</dbReference>
<dbReference type="InterPro" id="IPR011330">
    <property type="entry name" value="Glyco_hydro/deAcase_b/a-brl"/>
</dbReference>
<comment type="subcellular location">
    <subcellularLocation>
        <location evidence="1">Golgi apparatus membrane</location>
        <topology evidence="1">Single-pass type II membrane protein</topology>
    </subcellularLocation>
</comment>
<dbReference type="InterPro" id="IPR013780">
    <property type="entry name" value="Glyco_hydro_b"/>
</dbReference>
<evidence type="ECO:0000313" key="20">
    <source>
        <dbReference type="EMBL" id="CAD1469495.1"/>
    </source>
</evidence>
<evidence type="ECO:0000256" key="1">
    <source>
        <dbReference type="ARBA" id="ARBA00004323"/>
    </source>
</evidence>
<organism evidence="20 21">
    <name type="scientific">Heterotrigona itama</name>
    <dbReference type="NCBI Taxonomy" id="395501"/>
    <lineage>
        <taxon>Eukaryota</taxon>
        <taxon>Metazoa</taxon>
        <taxon>Ecdysozoa</taxon>
        <taxon>Arthropoda</taxon>
        <taxon>Hexapoda</taxon>
        <taxon>Insecta</taxon>
        <taxon>Pterygota</taxon>
        <taxon>Neoptera</taxon>
        <taxon>Endopterygota</taxon>
        <taxon>Hymenoptera</taxon>
        <taxon>Apocrita</taxon>
        <taxon>Aculeata</taxon>
        <taxon>Apoidea</taxon>
        <taxon>Anthophila</taxon>
        <taxon>Apidae</taxon>
        <taxon>Heterotrigona</taxon>
    </lineage>
</organism>
<protein>
    <recommendedName>
        <fullName evidence="17">Alpha-mannosidase</fullName>
        <ecNumber evidence="17">3.2.1.-</ecNumber>
    </recommendedName>
</protein>
<dbReference type="Pfam" id="PF09261">
    <property type="entry name" value="Alpha-mann_mid"/>
    <property type="match status" value="1"/>
</dbReference>
<evidence type="ECO:0000256" key="5">
    <source>
        <dbReference type="ARBA" id="ARBA00022692"/>
    </source>
</evidence>
<dbReference type="GO" id="GO:0046872">
    <property type="term" value="F:metal ion binding"/>
    <property type="evidence" value="ECO:0007669"/>
    <property type="project" value="UniProtKB-KW"/>
</dbReference>
<comment type="pathway">
    <text evidence="2">Protein modification; protein glycosylation.</text>
</comment>
<evidence type="ECO:0000256" key="17">
    <source>
        <dbReference type="RuleBase" id="RU361199"/>
    </source>
</evidence>
<dbReference type="Pfam" id="PF01074">
    <property type="entry name" value="Glyco_hydro_38N"/>
    <property type="match status" value="1"/>
</dbReference>
<dbReference type="InterPro" id="IPR050843">
    <property type="entry name" value="Glycosyl_Hydrlase_38"/>
</dbReference>
<dbReference type="FunFam" id="2.70.98.30:FF:000002">
    <property type="entry name" value="Alpha-mannosidase"/>
    <property type="match status" value="1"/>
</dbReference>
<keyword evidence="7 17" id="KW-0378">Hydrolase</keyword>
<comment type="cofactor">
    <cofactor evidence="17">
        <name>Zn(2+)</name>
        <dbReference type="ChEBI" id="CHEBI:29105"/>
    </cofactor>
    <text evidence="17">Binds 1 zinc ion per subunit.</text>
</comment>
<dbReference type="GO" id="GO:0000139">
    <property type="term" value="C:Golgi membrane"/>
    <property type="evidence" value="ECO:0007669"/>
    <property type="project" value="UniProtKB-SubCell"/>
</dbReference>
<evidence type="ECO:0000256" key="4">
    <source>
        <dbReference type="ARBA" id="ARBA00011748"/>
    </source>
</evidence>
<evidence type="ECO:0000313" key="21">
    <source>
        <dbReference type="Proteomes" id="UP000752696"/>
    </source>
</evidence>
<keyword evidence="13" id="KW-1015">Disulfide bond</keyword>
<evidence type="ECO:0000256" key="14">
    <source>
        <dbReference type="ARBA" id="ARBA00023295"/>
    </source>
</evidence>
<dbReference type="InterPro" id="IPR037094">
    <property type="entry name" value="Glyco_hydro_38_cen_sf"/>
</dbReference>
<dbReference type="InterPro" id="IPR011013">
    <property type="entry name" value="Gal_mutarotase_sf_dom"/>
</dbReference>
<evidence type="ECO:0000256" key="15">
    <source>
        <dbReference type="ARBA" id="ARBA00059516"/>
    </source>
</evidence>
<dbReference type="FunFam" id="1.20.1270.50:FF:000001">
    <property type="entry name" value="Alpha-mannosidase"/>
    <property type="match status" value="1"/>
</dbReference>
<keyword evidence="11" id="KW-0333">Golgi apparatus</keyword>
<dbReference type="OrthoDB" id="10261055at2759"/>
<evidence type="ECO:0000256" key="12">
    <source>
        <dbReference type="ARBA" id="ARBA00023136"/>
    </source>
</evidence>
<dbReference type="GO" id="GO:0030246">
    <property type="term" value="F:carbohydrate binding"/>
    <property type="evidence" value="ECO:0007669"/>
    <property type="project" value="InterPro"/>
</dbReference>
<evidence type="ECO:0000256" key="9">
    <source>
        <dbReference type="ARBA" id="ARBA00022968"/>
    </source>
</evidence>
<dbReference type="SMART" id="SM00872">
    <property type="entry name" value="Alpha-mann_mid"/>
    <property type="match status" value="1"/>
</dbReference>
<evidence type="ECO:0000256" key="13">
    <source>
        <dbReference type="ARBA" id="ARBA00023157"/>
    </source>
</evidence>
<comment type="catalytic activity">
    <reaction evidence="16">
        <text>N(4)-{beta-D-GlcNAc-(1-&gt;2)-alpha-D-Man-(1-&gt;3)-[alpha-D-Man-(1-&gt;3)-[alpha-D-Man-(1-&gt;6)]-alpha-D-Man-(1-&gt;6)]-beta-D-Man-(1-&gt;4)-beta-D-GlcNAc-(1-&gt;4)-beta-D-GlcNAc}-L-asparaginyl-[protein] + 2 H2O = 2 alpha-D-mannopyranose + an N(4)-{beta-D-GlcNAc-(1-&gt;2)-alpha-D-Man-(1-&gt;3)-[alpha-D-Man-(1-&gt;6)]-beta-D-Man-(1-&gt;4)-beta-D-GlcNAc-(1-&gt;4)-beta-D-GlcNAc}-L-asparaginyl-[protein]</text>
        <dbReference type="Rhea" id="RHEA:56052"/>
        <dbReference type="Rhea" id="RHEA-COMP:14368"/>
        <dbReference type="Rhea" id="RHEA-COMP:14369"/>
        <dbReference type="ChEBI" id="CHEBI:15377"/>
        <dbReference type="ChEBI" id="CHEBI:28729"/>
        <dbReference type="ChEBI" id="CHEBI:60615"/>
        <dbReference type="ChEBI" id="CHEBI:60625"/>
        <dbReference type="EC" id="3.2.1.114"/>
    </reaction>
</comment>
<evidence type="ECO:0000256" key="2">
    <source>
        <dbReference type="ARBA" id="ARBA00004922"/>
    </source>
</evidence>
<dbReference type="GO" id="GO:0006491">
    <property type="term" value="P:N-glycan processing"/>
    <property type="evidence" value="ECO:0007669"/>
    <property type="project" value="TreeGrafter"/>
</dbReference>
<keyword evidence="12 18" id="KW-0472">Membrane</keyword>
<dbReference type="PROSITE" id="PS51257">
    <property type="entry name" value="PROKAR_LIPOPROTEIN"/>
    <property type="match status" value="1"/>
</dbReference>
<evidence type="ECO:0000256" key="11">
    <source>
        <dbReference type="ARBA" id="ARBA00023034"/>
    </source>
</evidence>
<reference evidence="20" key="1">
    <citation type="submission" date="2020-07" db="EMBL/GenBank/DDBJ databases">
        <authorList>
            <person name="Nazaruddin N."/>
        </authorList>
    </citation>
    <scope>NUCLEOTIDE SEQUENCE</scope>
</reference>
<dbReference type="InterPro" id="IPR027291">
    <property type="entry name" value="Glyco_hydro_38_N_sf"/>
</dbReference>
<dbReference type="GO" id="GO:0004572">
    <property type="term" value="F:mannosyl-oligosaccharide 1,3-1,6-alpha-mannosidase activity"/>
    <property type="evidence" value="ECO:0007669"/>
    <property type="project" value="UniProtKB-EC"/>
</dbReference>